<feature type="signal peptide" evidence="1">
    <location>
        <begin position="1"/>
        <end position="18"/>
    </location>
</feature>
<dbReference type="EMBL" id="PDKB01000017">
    <property type="protein sequence ID" value="RBQ28327.1"/>
    <property type="molecule type" value="Genomic_DNA"/>
</dbReference>
<proteinExistence type="predicted"/>
<evidence type="ECO:0000313" key="2">
    <source>
        <dbReference type="EMBL" id="RBQ28327.1"/>
    </source>
</evidence>
<dbReference type="AlphaFoldDB" id="A0A366MQK8"/>
<dbReference type="PROSITE" id="PS51257">
    <property type="entry name" value="PROKAR_LIPOPROTEIN"/>
    <property type="match status" value="1"/>
</dbReference>
<keyword evidence="1" id="KW-0732">Signal</keyword>
<evidence type="ECO:0000256" key="1">
    <source>
        <dbReference type="SAM" id="SignalP"/>
    </source>
</evidence>
<comment type="caution">
    <text evidence="2">The sequence shown here is derived from an EMBL/GenBank/DDBJ whole genome shotgun (WGS) entry which is preliminary data.</text>
</comment>
<accession>A0A366MQK8</accession>
<keyword evidence="3" id="KW-1185">Reference proteome</keyword>
<evidence type="ECO:0000313" key="3">
    <source>
        <dbReference type="Proteomes" id="UP000252669"/>
    </source>
</evidence>
<gene>
    <name evidence="2" type="ORF">CRU91_09565</name>
</gene>
<organism evidence="2 3">
    <name type="scientific">Aliarcobacter vitoriensis</name>
    <dbReference type="NCBI Taxonomy" id="2011099"/>
    <lineage>
        <taxon>Bacteria</taxon>
        <taxon>Pseudomonadati</taxon>
        <taxon>Campylobacterota</taxon>
        <taxon>Epsilonproteobacteria</taxon>
        <taxon>Campylobacterales</taxon>
        <taxon>Arcobacteraceae</taxon>
        <taxon>Aliarcobacter</taxon>
    </lineage>
</organism>
<name>A0A366MQK8_9BACT</name>
<dbReference type="OrthoDB" id="5365361at2"/>
<feature type="chain" id="PRO_5016811380" description="Lipoprotein" evidence="1">
    <location>
        <begin position="19"/>
        <end position="208"/>
    </location>
</feature>
<dbReference type="RefSeq" id="WP_113895003.1">
    <property type="nucleotide sequence ID" value="NZ_JANJGA010000001.1"/>
</dbReference>
<protein>
    <recommendedName>
        <fullName evidence="4">Lipoprotein</fullName>
    </recommendedName>
</protein>
<reference evidence="2 3" key="1">
    <citation type="submission" date="2017-10" db="EMBL/GenBank/DDBJ databases">
        <title>Genomics of the genus Arcobacter.</title>
        <authorList>
            <person name="Perez-Cataluna A."/>
            <person name="Figueras M.J."/>
        </authorList>
    </citation>
    <scope>NUCLEOTIDE SEQUENCE [LARGE SCALE GENOMIC DNA]</scope>
    <source>
        <strain evidence="2 3">CECT 9230</strain>
    </source>
</reference>
<sequence>MYTKIMISLLFISLGFSACGTKNNIYNNISKKENYKILDEVSIIGSESNSTTFSKYSTTPYKCKQMRKEYDKEILNTTLISKLLQERNVKIKYIEPTKKVLIIKPEGYFSKLDENCTPSRIDIKIELYDTEEISKNWNKDDIKNYANDIKFLNKDNLIYSQEFTLGEYHNTSGYSAFITFPNLDKNKDIDKFHQDIIKELEKVMKFPR</sequence>
<dbReference type="Proteomes" id="UP000252669">
    <property type="component" value="Unassembled WGS sequence"/>
</dbReference>
<evidence type="ECO:0008006" key="4">
    <source>
        <dbReference type="Google" id="ProtNLM"/>
    </source>
</evidence>